<evidence type="ECO:0000256" key="1">
    <source>
        <dbReference type="ARBA" id="ARBA00005254"/>
    </source>
</evidence>
<dbReference type="SUPFAM" id="SSF52096">
    <property type="entry name" value="ClpP/crotonase"/>
    <property type="match status" value="1"/>
</dbReference>
<dbReference type="EMBL" id="BMJY01000011">
    <property type="protein sequence ID" value="GGH47284.1"/>
    <property type="molecule type" value="Genomic_DNA"/>
</dbReference>
<accession>A0A917IIC0</accession>
<dbReference type="PANTHER" id="PTHR43802:SF1">
    <property type="entry name" value="IP11341P-RELATED"/>
    <property type="match status" value="1"/>
</dbReference>
<organism evidence="3 4">
    <name type="scientific">Microbacterium album</name>
    <dbReference type="NCBI Taxonomy" id="2053191"/>
    <lineage>
        <taxon>Bacteria</taxon>
        <taxon>Bacillati</taxon>
        <taxon>Actinomycetota</taxon>
        <taxon>Actinomycetes</taxon>
        <taxon>Micrococcales</taxon>
        <taxon>Microbacteriaceae</taxon>
        <taxon>Microbacterium</taxon>
    </lineage>
</organism>
<dbReference type="PROSITE" id="PS00166">
    <property type="entry name" value="ENOYL_COA_HYDRATASE"/>
    <property type="match status" value="1"/>
</dbReference>
<name>A0A917IIC0_9MICO</name>
<reference evidence="3" key="1">
    <citation type="journal article" date="2014" name="Int. J. Syst. Evol. Microbiol.">
        <title>Complete genome sequence of Corynebacterium casei LMG S-19264T (=DSM 44701T), isolated from a smear-ripened cheese.</title>
        <authorList>
            <consortium name="US DOE Joint Genome Institute (JGI-PGF)"/>
            <person name="Walter F."/>
            <person name="Albersmeier A."/>
            <person name="Kalinowski J."/>
            <person name="Ruckert C."/>
        </authorList>
    </citation>
    <scope>NUCLEOTIDE SEQUENCE</scope>
    <source>
        <strain evidence="3">CGMCC 1.15794</strain>
    </source>
</reference>
<dbReference type="Gene3D" id="3.90.226.10">
    <property type="entry name" value="2-enoyl-CoA Hydratase, Chain A, domain 1"/>
    <property type="match status" value="1"/>
</dbReference>
<dbReference type="CDD" id="cd06558">
    <property type="entry name" value="crotonase-like"/>
    <property type="match status" value="1"/>
</dbReference>
<protein>
    <submittedName>
        <fullName evidence="3">Enoyl-CoA hydratase</fullName>
    </submittedName>
</protein>
<evidence type="ECO:0000313" key="4">
    <source>
        <dbReference type="Proteomes" id="UP000657592"/>
    </source>
</evidence>
<dbReference type="RefSeq" id="WP_188756524.1">
    <property type="nucleotide sequence ID" value="NZ_BMJY01000011.1"/>
</dbReference>
<gene>
    <name evidence="3" type="ORF">GCM10010921_23900</name>
</gene>
<sequence>MTVRIDVADRVATITIDRPERLNALDEPMRLRLAEAIATCGNDPELGAVILTGAGRAFCAGQDLSAIAELDDCYDTVARTYNPIVHAIVDADLPVIAAVNGAAVGAGMGIALACDVVLMSERASLACVFGAVGLVPDSGTSWQLARTVGAARAFELVTTGRRVQPQEAVSLGLATEAVPVEELPARAAACARELAAGPRLAQTLAKRLLREASSLPLADVLELEARGQNQAARSVDHLRRRAEFLAR</sequence>
<dbReference type="Proteomes" id="UP000657592">
    <property type="component" value="Unassembled WGS sequence"/>
</dbReference>
<reference evidence="3" key="2">
    <citation type="submission" date="2020-09" db="EMBL/GenBank/DDBJ databases">
        <authorList>
            <person name="Sun Q."/>
            <person name="Zhou Y."/>
        </authorList>
    </citation>
    <scope>NUCLEOTIDE SEQUENCE</scope>
    <source>
        <strain evidence="3">CGMCC 1.15794</strain>
    </source>
</reference>
<proteinExistence type="inferred from homology"/>
<dbReference type="AlphaFoldDB" id="A0A917IIC0"/>
<dbReference type="InterPro" id="IPR001753">
    <property type="entry name" value="Enoyl-CoA_hydra/iso"/>
</dbReference>
<dbReference type="GO" id="GO:0003824">
    <property type="term" value="F:catalytic activity"/>
    <property type="evidence" value="ECO:0007669"/>
    <property type="project" value="InterPro"/>
</dbReference>
<dbReference type="Pfam" id="PF00378">
    <property type="entry name" value="ECH_1"/>
    <property type="match status" value="1"/>
</dbReference>
<dbReference type="InterPro" id="IPR029045">
    <property type="entry name" value="ClpP/crotonase-like_dom_sf"/>
</dbReference>
<evidence type="ECO:0000256" key="2">
    <source>
        <dbReference type="RuleBase" id="RU003707"/>
    </source>
</evidence>
<comment type="similarity">
    <text evidence="1 2">Belongs to the enoyl-CoA hydratase/isomerase family.</text>
</comment>
<comment type="caution">
    <text evidence="3">The sequence shown here is derived from an EMBL/GenBank/DDBJ whole genome shotgun (WGS) entry which is preliminary data.</text>
</comment>
<keyword evidence="4" id="KW-1185">Reference proteome</keyword>
<dbReference type="InterPro" id="IPR018376">
    <property type="entry name" value="Enoyl-CoA_hyd/isom_CS"/>
</dbReference>
<evidence type="ECO:0000313" key="3">
    <source>
        <dbReference type="EMBL" id="GGH47284.1"/>
    </source>
</evidence>
<dbReference type="PANTHER" id="PTHR43802">
    <property type="entry name" value="ENOYL-COA HYDRATASE"/>
    <property type="match status" value="1"/>
</dbReference>